<keyword evidence="7" id="KW-1185">Reference proteome</keyword>
<dbReference type="STRING" id="1121345.SAMN02745217_02234"/>
<dbReference type="PROSITE" id="PS50943">
    <property type="entry name" value="HTH_CROC1"/>
    <property type="match status" value="1"/>
</dbReference>
<dbReference type="PANTHER" id="PTHR30146:SF109">
    <property type="entry name" value="HTH-TYPE TRANSCRIPTIONAL REGULATOR GALS"/>
    <property type="match status" value="1"/>
</dbReference>
<dbReference type="InterPro" id="IPR046335">
    <property type="entry name" value="LacI/GalR-like_sensor"/>
</dbReference>
<evidence type="ECO:0000256" key="3">
    <source>
        <dbReference type="ARBA" id="ARBA00023163"/>
    </source>
</evidence>
<dbReference type="GO" id="GO:0003700">
    <property type="term" value="F:DNA-binding transcription factor activity"/>
    <property type="evidence" value="ECO:0007669"/>
    <property type="project" value="TreeGrafter"/>
</dbReference>
<dbReference type="OrthoDB" id="9788209at2"/>
<dbReference type="SUPFAM" id="SSF53822">
    <property type="entry name" value="Periplasmic binding protein-like I"/>
    <property type="match status" value="1"/>
</dbReference>
<accession>A0A1M7Y9J0</accession>
<evidence type="ECO:0000313" key="7">
    <source>
        <dbReference type="Proteomes" id="UP000184612"/>
    </source>
</evidence>
<name>A0A1M7Y9J0_9FIRM</name>
<dbReference type="Gene3D" id="3.40.50.2300">
    <property type="match status" value="2"/>
</dbReference>
<evidence type="ECO:0000256" key="2">
    <source>
        <dbReference type="ARBA" id="ARBA00023125"/>
    </source>
</evidence>
<dbReference type="Gene3D" id="1.10.260.40">
    <property type="entry name" value="lambda repressor-like DNA-binding domains"/>
    <property type="match status" value="1"/>
</dbReference>
<dbReference type="InterPro" id="IPR000843">
    <property type="entry name" value="HTH_LacI"/>
</dbReference>
<dbReference type="RefSeq" id="WP_073588930.1">
    <property type="nucleotide sequence ID" value="NZ_FRFD01000006.1"/>
</dbReference>
<dbReference type="CDD" id="cd01392">
    <property type="entry name" value="HTH_LacI"/>
    <property type="match status" value="1"/>
</dbReference>
<dbReference type="SMART" id="SM00354">
    <property type="entry name" value="HTH_LACI"/>
    <property type="match status" value="1"/>
</dbReference>
<evidence type="ECO:0000313" key="6">
    <source>
        <dbReference type="EMBL" id="SHO49287.1"/>
    </source>
</evidence>
<dbReference type="InterPro" id="IPR010982">
    <property type="entry name" value="Lambda_DNA-bd_dom_sf"/>
</dbReference>
<gene>
    <name evidence="6" type="ORF">SAMN02745217_02234</name>
</gene>
<feature type="domain" description="HTH cro/C1-type" evidence="5">
    <location>
        <begin position="4"/>
        <end position="47"/>
    </location>
</feature>
<dbReference type="AlphaFoldDB" id="A0A1M7Y9J0"/>
<dbReference type="PROSITE" id="PS50932">
    <property type="entry name" value="HTH_LACI_2"/>
    <property type="match status" value="1"/>
</dbReference>
<dbReference type="GO" id="GO:0000976">
    <property type="term" value="F:transcription cis-regulatory region binding"/>
    <property type="evidence" value="ECO:0007669"/>
    <property type="project" value="TreeGrafter"/>
</dbReference>
<sequence>MTVTIKDIARKVGVSPSTVSRALNGNTRISDTTTRKIQEAMEELDYHPNSLARNFANGLTYCIGLIIDARDENTFANAFFNRSVFAIEKVIQEYGYSLMITNDRKKEGKSTVENLMLEKKVDGLIMPSSIVRPELIMELNQAGFPFIVMGEPKKYKTDATWIDVDNELGSHMAVEHLIQSGYSKIALVTEKANTVFTQKRLAGYLACLKKHNIQINQDLILQYGQDITADNKRIEELMSGNSHPDAFLCGNNIIAFNVLKTLKNINYRIPDDIGIVTFDNYPVAEYTDPPLTAVDVDTYGMGIQVAKQLLRKIQDNSKDTNHMYIPTNIIVRESSMKGDRKNNDKNGGAS</sequence>
<keyword evidence="3" id="KW-0804">Transcription</keyword>
<dbReference type="PRINTS" id="PR00036">
    <property type="entry name" value="HTHLACI"/>
</dbReference>
<dbReference type="CDD" id="cd06267">
    <property type="entry name" value="PBP1_LacI_sugar_binding-like"/>
    <property type="match status" value="1"/>
</dbReference>
<evidence type="ECO:0000259" key="5">
    <source>
        <dbReference type="PROSITE" id="PS50943"/>
    </source>
</evidence>
<dbReference type="Pfam" id="PF00356">
    <property type="entry name" value="LacI"/>
    <property type="match status" value="1"/>
</dbReference>
<organism evidence="6 7">
    <name type="scientific">Anaerocolumna xylanovorans DSM 12503</name>
    <dbReference type="NCBI Taxonomy" id="1121345"/>
    <lineage>
        <taxon>Bacteria</taxon>
        <taxon>Bacillati</taxon>
        <taxon>Bacillota</taxon>
        <taxon>Clostridia</taxon>
        <taxon>Lachnospirales</taxon>
        <taxon>Lachnospiraceae</taxon>
        <taxon>Anaerocolumna</taxon>
    </lineage>
</organism>
<proteinExistence type="predicted"/>
<protein>
    <submittedName>
        <fullName evidence="6">Transcriptional regulator, LacI family</fullName>
    </submittedName>
</protein>
<dbReference type="PROSITE" id="PS00356">
    <property type="entry name" value="HTH_LACI_1"/>
    <property type="match status" value="1"/>
</dbReference>
<evidence type="ECO:0000259" key="4">
    <source>
        <dbReference type="PROSITE" id="PS50932"/>
    </source>
</evidence>
<dbReference type="SUPFAM" id="SSF47413">
    <property type="entry name" value="lambda repressor-like DNA-binding domains"/>
    <property type="match status" value="1"/>
</dbReference>
<dbReference type="EMBL" id="FRFD01000006">
    <property type="protein sequence ID" value="SHO49287.1"/>
    <property type="molecule type" value="Genomic_DNA"/>
</dbReference>
<feature type="domain" description="HTH lacI-type" evidence="4">
    <location>
        <begin position="3"/>
        <end position="57"/>
    </location>
</feature>
<reference evidence="6 7" key="1">
    <citation type="submission" date="2016-12" db="EMBL/GenBank/DDBJ databases">
        <authorList>
            <person name="Song W.-J."/>
            <person name="Kurnit D.M."/>
        </authorList>
    </citation>
    <scope>NUCLEOTIDE SEQUENCE [LARGE SCALE GENOMIC DNA]</scope>
    <source>
        <strain evidence="6 7">DSM 12503</strain>
    </source>
</reference>
<dbReference type="InterPro" id="IPR028082">
    <property type="entry name" value="Peripla_BP_I"/>
</dbReference>
<keyword evidence="2" id="KW-0238">DNA-binding</keyword>
<dbReference type="InterPro" id="IPR001387">
    <property type="entry name" value="Cro/C1-type_HTH"/>
</dbReference>
<evidence type="ECO:0000256" key="1">
    <source>
        <dbReference type="ARBA" id="ARBA00023015"/>
    </source>
</evidence>
<keyword evidence="1" id="KW-0805">Transcription regulation</keyword>
<dbReference type="Pfam" id="PF13377">
    <property type="entry name" value="Peripla_BP_3"/>
    <property type="match status" value="1"/>
</dbReference>
<dbReference type="PANTHER" id="PTHR30146">
    <property type="entry name" value="LACI-RELATED TRANSCRIPTIONAL REPRESSOR"/>
    <property type="match status" value="1"/>
</dbReference>
<dbReference type="Proteomes" id="UP000184612">
    <property type="component" value="Unassembled WGS sequence"/>
</dbReference>